<dbReference type="EMBL" id="CP012672">
    <property type="protein sequence ID" value="AUX34389.1"/>
    <property type="molecule type" value="Genomic_DNA"/>
</dbReference>
<evidence type="ECO:0000313" key="1">
    <source>
        <dbReference type="EMBL" id="AUX34389.1"/>
    </source>
</evidence>
<dbReference type="Proteomes" id="UP000295497">
    <property type="component" value="Chromosome"/>
</dbReference>
<proteinExistence type="predicted"/>
<dbReference type="RefSeq" id="WP_129577607.1">
    <property type="nucleotide sequence ID" value="NZ_CP012672.1"/>
</dbReference>
<accession>A0A4P2QVF0</accession>
<sequence>MRVRLVRENALFLLDEASERLALENPPAVTLELLHEASRLHVLAALSSLLSEADTREFRDRLLQAGEARAQLLALARQQALRRHRLRCASLLDPLFGCVAVGATDVARRIAELAPQQPIEGEEYEDDFWYAHALHGLVRGAASELPAAIERFEGALEGLRAPRLLALRGLSGRDQGCFDAGIEQMIEERGETFERKRGTLVRDAMGYATERHIFLEGAALLVLAEAVGLETRREYRFIPRIARS</sequence>
<protein>
    <submittedName>
        <fullName evidence="1">Uncharacterized protein</fullName>
    </submittedName>
</protein>
<dbReference type="AlphaFoldDB" id="A0A4P2QVF0"/>
<gene>
    <name evidence="1" type="ORF">SOCE836_065620</name>
</gene>
<evidence type="ECO:0000313" key="2">
    <source>
        <dbReference type="Proteomes" id="UP000295497"/>
    </source>
</evidence>
<dbReference type="InterPro" id="IPR029074">
    <property type="entry name" value="Imm49"/>
</dbReference>
<organism evidence="1 2">
    <name type="scientific">Sorangium cellulosum</name>
    <name type="common">Polyangium cellulosum</name>
    <dbReference type="NCBI Taxonomy" id="56"/>
    <lineage>
        <taxon>Bacteria</taxon>
        <taxon>Pseudomonadati</taxon>
        <taxon>Myxococcota</taxon>
        <taxon>Polyangia</taxon>
        <taxon>Polyangiales</taxon>
        <taxon>Polyangiaceae</taxon>
        <taxon>Sorangium</taxon>
    </lineage>
</organism>
<name>A0A4P2QVF0_SORCE</name>
<reference evidence="1 2" key="1">
    <citation type="submission" date="2015-09" db="EMBL/GenBank/DDBJ databases">
        <title>Sorangium comparison.</title>
        <authorList>
            <person name="Zaburannyi N."/>
            <person name="Bunk B."/>
            <person name="Overmann J."/>
            <person name="Mueller R."/>
        </authorList>
    </citation>
    <scope>NUCLEOTIDE SEQUENCE [LARGE SCALE GENOMIC DNA]</scope>
    <source>
        <strain evidence="1 2">So ce836</strain>
    </source>
</reference>
<dbReference type="Pfam" id="PF15575">
    <property type="entry name" value="Imm49"/>
    <property type="match status" value="1"/>
</dbReference>